<evidence type="ECO:0008006" key="3">
    <source>
        <dbReference type="Google" id="ProtNLM"/>
    </source>
</evidence>
<name>A0ABC9YQW4_9NOCA</name>
<gene>
    <name evidence="1" type="ORF">NSK11_contig00023-0012</name>
</gene>
<reference evidence="1 2" key="2">
    <citation type="journal article" date="2016" name="Genome Announc.">
        <title>Draft Genome Sequence of Erythromycin- and Oxytetracycline-Sensitive Nocardia seriolae Strain U-1 (NBRC 110359).</title>
        <authorList>
            <person name="Imajoh M."/>
            <person name="Sukeda M."/>
            <person name="Shimizu M."/>
            <person name="Yamane J."/>
            <person name="Ohnishi K."/>
            <person name="Oshima S."/>
        </authorList>
    </citation>
    <scope>NUCLEOTIDE SEQUENCE [LARGE SCALE GENOMIC DNA]</scope>
    <source>
        <strain evidence="1 2">U-1</strain>
    </source>
</reference>
<keyword evidence="2" id="KW-1185">Reference proteome</keyword>
<dbReference type="EMBL" id="BBYQ01000023">
    <property type="protein sequence ID" value="GAP27763.1"/>
    <property type="molecule type" value="Genomic_DNA"/>
</dbReference>
<dbReference type="AlphaFoldDB" id="A0ABC9YQW4"/>
<protein>
    <recommendedName>
        <fullName evidence="3">Transposase</fullName>
    </recommendedName>
</protein>
<proteinExistence type="predicted"/>
<evidence type="ECO:0000313" key="1">
    <source>
        <dbReference type="EMBL" id="GAP27763.1"/>
    </source>
</evidence>
<reference evidence="2" key="1">
    <citation type="submission" date="2015-07" db="EMBL/GenBank/DDBJ databases">
        <title>Nocardia seriolae U-1 whole genome shotgun sequence.</title>
        <authorList>
            <person name="Imajoh M."/>
            <person name="Fukumoto Y."/>
            <person name="Sukeda M."/>
            <person name="Yamane J."/>
            <person name="Yamasaki K."/>
            <person name="Shimizu M."/>
            <person name="Ohnishi K."/>
            <person name="Oshima S."/>
        </authorList>
    </citation>
    <scope>NUCLEOTIDE SEQUENCE [LARGE SCALE GENOMIC DNA]</scope>
    <source>
        <strain evidence="2">U-1</strain>
    </source>
</reference>
<organism evidence="1 2">
    <name type="scientific">Nocardia seriolae</name>
    <dbReference type="NCBI Taxonomy" id="37332"/>
    <lineage>
        <taxon>Bacteria</taxon>
        <taxon>Bacillati</taxon>
        <taxon>Actinomycetota</taxon>
        <taxon>Actinomycetes</taxon>
        <taxon>Mycobacteriales</taxon>
        <taxon>Nocardiaceae</taxon>
        <taxon>Nocardia</taxon>
    </lineage>
</organism>
<sequence>MRAMASVAKATNAQKYPDQAAKRFRLTHPGVVGIRAAYGQIGRSPRLVDEPLPHCDPGALTAAPTGRDSIGELVERKKPVQFRCGRATVTVRPSGERRTVLGASP</sequence>
<accession>A0ABC9YQW4</accession>
<comment type="caution">
    <text evidence="1">The sequence shown here is derived from an EMBL/GenBank/DDBJ whole genome shotgun (WGS) entry which is preliminary data.</text>
</comment>
<dbReference type="Proteomes" id="UP000037179">
    <property type="component" value="Unassembled WGS sequence"/>
</dbReference>
<evidence type="ECO:0000313" key="2">
    <source>
        <dbReference type="Proteomes" id="UP000037179"/>
    </source>
</evidence>